<dbReference type="AlphaFoldDB" id="A0A855WX06"/>
<keyword evidence="1" id="KW-0812">Transmembrane</keyword>
<dbReference type="EMBL" id="PQAP01000166">
    <property type="protein sequence ID" value="PWB69711.1"/>
    <property type="molecule type" value="Genomic_DNA"/>
</dbReference>
<evidence type="ECO:0000313" key="3">
    <source>
        <dbReference type="Proteomes" id="UP000250918"/>
    </source>
</evidence>
<comment type="caution">
    <text evidence="2">The sequence shown here is derived from an EMBL/GenBank/DDBJ whole genome shotgun (WGS) entry which is preliminary data.</text>
</comment>
<protein>
    <submittedName>
        <fullName evidence="2">Uncharacterized protein</fullName>
    </submittedName>
</protein>
<reference evidence="2 3" key="1">
    <citation type="journal article" date="2018" name="ISME J.">
        <title>A methanotrophic archaeon couples anaerobic oxidation of methane to Fe(III) reduction.</title>
        <authorList>
            <person name="Cai C."/>
            <person name="Leu A.O."/>
            <person name="Xie G.J."/>
            <person name="Guo J."/>
            <person name="Feng Y."/>
            <person name="Zhao J.X."/>
            <person name="Tyson G.W."/>
            <person name="Yuan Z."/>
            <person name="Hu S."/>
        </authorList>
    </citation>
    <scope>NUCLEOTIDE SEQUENCE [LARGE SCALE GENOMIC DNA]</scope>
    <source>
        <strain evidence="2">FeB_12</strain>
    </source>
</reference>
<dbReference type="Proteomes" id="UP000250918">
    <property type="component" value="Unassembled WGS sequence"/>
</dbReference>
<name>A0A855WX06_9BACT</name>
<keyword evidence="1" id="KW-1133">Transmembrane helix</keyword>
<accession>A0A855WX06</accession>
<feature type="transmembrane region" description="Helical" evidence="1">
    <location>
        <begin position="9"/>
        <end position="26"/>
    </location>
</feature>
<organism evidence="2 3">
    <name type="scientific">candidate division GN15 bacterium</name>
    <dbReference type="NCBI Taxonomy" id="2072418"/>
    <lineage>
        <taxon>Bacteria</taxon>
        <taxon>candidate division GN15</taxon>
    </lineage>
</organism>
<keyword evidence="1" id="KW-0472">Membrane</keyword>
<evidence type="ECO:0000256" key="1">
    <source>
        <dbReference type="SAM" id="Phobius"/>
    </source>
</evidence>
<evidence type="ECO:0000313" key="2">
    <source>
        <dbReference type="EMBL" id="PWB69711.1"/>
    </source>
</evidence>
<gene>
    <name evidence="2" type="ORF">C3F09_10110</name>
</gene>
<feature type="transmembrane region" description="Helical" evidence="1">
    <location>
        <begin position="246"/>
        <end position="263"/>
    </location>
</feature>
<proteinExistence type="predicted"/>
<sequence length="270" mass="29446">MKKLESRHWAFLGLAIVVIGTMLLNLEPDLDVSPDTIRMHAFIDSLPAGSIILVSFDHEASALPEIKPLATAFLRHAFGKGLRPVGIALMAEGTAVGYRLMEQVAAEYHKQYGIDYAFLGYQPQYIAAILSLGESVKQTFPRDYVGHPYDSLPLLREVHKLSDFGAVISIADGNMVTHWVEYGRARFNVTVAAFVTAVMVTSYDPYVSSGQLRAMVGGLRGAAEYEKLIGIGGAGRRGMLAQAASHLYVLALILVGNVIYFTTRSRKGRG</sequence>